<comment type="caution">
    <text evidence="3">The sequence shown here is derived from an EMBL/GenBank/DDBJ whole genome shotgun (WGS) entry which is preliminary data.</text>
</comment>
<name>A0A1X0ND35_9TRYP</name>
<sequence length="182" mass="21059">MKPTAKLWLEEKKRRLNSLPVEEEIRMRKIKERLNPTTTRVSVTTGSVGTWSNPSTPVSDTASGLLSQNVALLAYIDDLEEKYYQSEKQREKHSHKLQELSEEHDLLVKEMISLMLDRHKDEILLTEKRFRDKVMLQESDARVDLAITAAHLFTQAHFVSSHQSNVIKRQVKSISQAKEFFA</sequence>
<protein>
    <submittedName>
        <fullName evidence="3">Uncharacterized protein</fullName>
    </submittedName>
</protein>
<feature type="coiled-coil region" evidence="1">
    <location>
        <begin position="76"/>
        <end position="110"/>
    </location>
</feature>
<evidence type="ECO:0000313" key="3">
    <source>
        <dbReference type="EMBL" id="ORC80083.1"/>
    </source>
</evidence>
<dbReference type="EMBL" id="NBCO01000183">
    <property type="protein sequence ID" value="ORC80083.1"/>
    <property type="molecule type" value="Genomic_DNA"/>
</dbReference>
<dbReference type="Proteomes" id="UP000192257">
    <property type="component" value="Unassembled WGS sequence"/>
</dbReference>
<feature type="compositionally biased region" description="Low complexity" evidence="2">
    <location>
        <begin position="38"/>
        <end position="50"/>
    </location>
</feature>
<evidence type="ECO:0000256" key="2">
    <source>
        <dbReference type="SAM" id="MobiDB-lite"/>
    </source>
</evidence>
<dbReference type="SUPFAM" id="SSF90257">
    <property type="entry name" value="Myosin rod fragments"/>
    <property type="match status" value="1"/>
</dbReference>
<gene>
    <name evidence="3" type="ORF">TM35_001831030</name>
</gene>
<dbReference type="AlphaFoldDB" id="A0A1X0ND35"/>
<evidence type="ECO:0000256" key="1">
    <source>
        <dbReference type="SAM" id="Coils"/>
    </source>
</evidence>
<organism evidence="3 4">
    <name type="scientific">Trypanosoma theileri</name>
    <dbReference type="NCBI Taxonomy" id="67003"/>
    <lineage>
        <taxon>Eukaryota</taxon>
        <taxon>Discoba</taxon>
        <taxon>Euglenozoa</taxon>
        <taxon>Kinetoplastea</taxon>
        <taxon>Metakinetoplastina</taxon>
        <taxon>Trypanosomatida</taxon>
        <taxon>Trypanosomatidae</taxon>
        <taxon>Trypanosoma</taxon>
    </lineage>
</organism>
<accession>A0A1X0ND35</accession>
<proteinExistence type="predicted"/>
<evidence type="ECO:0000313" key="4">
    <source>
        <dbReference type="Proteomes" id="UP000192257"/>
    </source>
</evidence>
<dbReference type="OrthoDB" id="247811at2759"/>
<dbReference type="RefSeq" id="XP_028876728.1">
    <property type="nucleotide sequence ID" value="XM_029031981.1"/>
</dbReference>
<feature type="region of interest" description="Disordered" evidence="2">
    <location>
        <begin position="38"/>
        <end position="60"/>
    </location>
</feature>
<dbReference type="VEuPathDB" id="TriTrypDB:TM35_001831030"/>
<keyword evidence="1" id="KW-0175">Coiled coil</keyword>
<reference evidence="3 4" key="1">
    <citation type="submission" date="2017-03" db="EMBL/GenBank/DDBJ databases">
        <title>An alternative strategy for trypanosome survival in the mammalian bloodstream revealed through genome and transcriptome analysis of the ubiquitous bovine parasite Trypanosoma (Megatrypanum) theileri.</title>
        <authorList>
            <person name="Kelly S."/>
            <person name="Ivens A."/>
            <person name="Mott A."/>
            <person name="O'Neill E."/>
            <person name="Emms D."/>
            <person name="Macleod O."/>
            <person name="Voorheis P."/>
            <person name="Matthews J."/>
            <person name="Matthews K."/>
            <person name="Carrington M."/>
        </authorList>
    </citation>
    <scope>NUCLEOTIDE SEQUENCE [LARGE SCALE GENOMIC DNA]</scope>
    <source>
        <strain evidence="3">Edinburgh</strain>
    </source>
</reference>
<feature type="compositionally biased region" description="Polar residues" evidence="2">
    <location>
        <begin position="51"/>
        <end position="60"/>
    </location>
</feature>
<keyword evidence="4" id="KW-1185">Reference proteome</keyword>
<dbReference type="GeneID" id="39991761"/>